<gene>
    <name evidence="1" type="ORF">S01H4_40094</name>
</gene>
<sequence length="33" mass="3816">LKVEGDLQYFVVYIDLLDLVSEINQEVGVVYNE</sequence>
<accession>X1E5Z3</accession>
<protein>
    <submittedName>
        <fullName evidence="1">Uncharacterized protein</fullName>
    </submittedName>
</protein>
<dbReference type="AlphaFoldDB" id="X1E5Z3"/>
<feature type="non-terminal residue" evidence="1">
    <location>
        <position position="1"/>
    </location>
</feature>
<dbReference type="EMBL" id="BART01021799">
    <property type="protein sequence ID" value="GAH04073.1"/>
    <property type="molecule type" value="Genomic_DNA"/>
</dbReference>
<proteinExistence type="predicted"/>
<evidence type="ECO:0000313" key="1">
    <source>
        <dbReference type="EMBL" id="GAH04073.1"/>
    </source>
</evidence>
<organism evidence="1">
    <name type="scientific">marine sediment metagenome</name>
    <dbReference type="NCBI Taxonomy" id="412755"/>
    <lineage>
        <taxon>unclassified sequences</taxon>
        <taxon>metagenomes</taxon>
        <taxon>ecological metagenomes</taxon>
    </lineage>
</organism>
<name>X1E5Z3_9ZZZZ</name>
<comment type="caution">
    <text evidence="1">The sequence shown here is derived from an EMBL/GenBank/DDBJ whole genome shotgun (WGS) entry which is preliminary data.</text>
</comment>
<reference evidence="1" key="1">
    <citation type="journal article" date="2014" name="Front. Microbiol.">
        <title>High frequency of phylogenetically diverse reductive dehalogenase-homologous genes in deep subseafloor sedimentary metagenomes.</title>
        <authorList>
            <person name="Kawai M."/>
            <person name="Futagami T."/>
            <person name="Toyoda A."/>
            <person name="Takaki Y."/>
            <person name="Nishi S."/>
            <person name="Hori S."/>
            <person name="Arai W."/>
            <person name="Tsubouchi T."/>
            <person name="Morono Y."/>
            <person name="Uchiyama I."/>
            <person name="Ito T."/>
            <person name="Fujiyama A."/>
            <person name="Inagaki F."/>
            <person name="Takami H."/>
        </authorList>
    </citation>
    <scope>NUCLEOTIDE SEQUENCE</scope>
    <source>
        <strain evidence="1">Expedition CK06-06</strain>
    </source>
</reference>